<protein>
    <submittedName>
        <fullName evidence="8">DMT family transporter</fullName>
    </submittedName>
</protein>
<dbReference type="AlphaFoldDB" id="A0A4Z0MTP6"/>
<dbReference type="EMBL" id="SRKZ01000001">
    <property type="protein sequence ID" value="TGD82627.1"/>
    <property type="molecule type" value="Genomic_DNA"/>
</dbReference>
<feature type="transmembrane region" description="Helical" evidence="6">
    <location>
        <begin position="226"/>
        <end position="245"/>
    </location>
</feature>
<dbReference type="SUPFAM" id="SSF103481">
    <property type="entry name" value="Multidrug resistance efflux transporter EmrE"/>
    <property type="match status" value="2"/>
</dbReference>
<evidence type="ECO:0000256" key="6">
    <source>
        <dbReference type="SAM" id="Phobius"/>
    </source>
</evidence>
<dbReference type="GO" id="GO:0005886">
    <property type="term" value="C:plasma membrane"/>
    <property type="evidence" value="ECO:0007669"/>
    <property type="project" value="UniProtKB-SubCell"/>
</dbReference>
<dbReference type="Gene3D" id="1.10.3730.20">
    <property type="match status" value="1"/>
</dbReference>
<feature type="transmembrane region" description="Helical" evidence="6">
    <location>
        <begin position="7"/>
        <end position="29"/>
    </location>
</feature>
<feature type="transmembrane region" description="Helical" evidence="6">
    <location>
        <begin position="41"/>
        <end position="65"/>
    </location>
</feature>
<evidence type="ECO:0000256" key="3">
    <source>
        <dbReference type="ARBA" id="ARBA00022692"/>
    </source>
</evidence>
<feature type="transmembrane region" description="Helical" evidence="6">
    <location>
        <begin position="257"/>
        <end position="274"/>
    </location>
</feature>
<keyword evidence="3 6" id="KW-0812">Transmembrane</keyword>
<dbReference type="PANTHER" id="PTHR42920">
    <property type="entry name" value="OS03G0707200 PROTEIN-RELATED"/>
    <property type="match status" value="1"/>
</dbReference>
<feature type="transmembrane region" description="Helical" evidence="6">
    <location>
        <begin position="161"/>
        <end position="183"/>
    </location>
</feature>
<gene>
    <name evidence="8" type="ORF">EU557_02250</name>
</gene>
<feature type="transmembrane region" description="Helical" evidence="6">
    <location>
        <begin position="137"/>
        <end position="155"/>
    </location>
</feature>
<feature type="transmembrane region" description="Helical" evidence="6">
    <location>
        <begin position="280"/>
        <end position="300"/>
    </location>
</feature>
<feature type="transmembrane region" description="Helical" evidence="6">
    <location>
        <begin position="77"/>
        <end position="102"/>
    </location>
</feature>
<accession>A0A4Z0MTP6</accession>
<reference evidence="8 9" key="1">
    <citation type="submission" date="2019-04" db="EMBL/GenBank/DDBJ databases">
        <authorList>
            <person name="Feng G."/>
            <person name="Zhang J."/>
            <person name="Zhu H."/>
        </authorList>
    </citation>
    <scope>NUCLEOTIDE SEQUENCE [LARGE SCALE GENOMIC DNA]</scope>
    <source>
        <strain evidence="8 9">JCM 19491</strain>
    </source>
</reference>
<evidence type="ECO:0000256" key="1">
    <source>
        <dbReference type="ARBA" id="ARBA00004651"/>
    </source>
</evidence>
<dbReference type="OrthoDB" id="9813617at2"/>
<comment type="caution">
    <text evidence="8">The sequence shown here is derived from an EMBL/GenBank/DDBJ whole genome shotgun (WGS) entry which is preliminary data.</text>
</comment>
<evidence type="ECO:0000256" key="4">
    <source>
        <dbReference type="ARBA" id="ARBA00022989"/>
    </source>
</evidence>
<evidence type="ECO:0000313" key="8">
    <source>
        <dbReference type="EMBL" id="TGD82627.1"/>
    </source>
</evidence>
<feature type="domain" description="EamA" evidence="7">
    <location>
        <begin position="12"/>
        <end position="149"/>
    </location>
</feature>
<dbReference type="Proteomes" id="UP000298284">
    <property type="component" value="Unassembled WGS sequence"/>
</dbReference>
<dbReference type="InterPro" id="IPR000620">
    <property type="entry name" value="EamA_dom"/>
</dbReference>
<organism evidence="8 9">
    <name type="scientific">Hymenobacter wooponensis</name>
    <dbReference type="NCBI Taxonomy" id="1525360"/>
    <lineage>
        <taxon>Bacteria</taxon>
        <taxon>Pseudomonadati</taxon>
        <taxon>Bacteroidota</taxon>
        <taxon>Cytophagia</taxon>
        <taxon>Cytophagales</taxon>
        <taxon>Hymenobacteraceae</taxon>
        <taxon>Hymenobacter</taxon>
    </lineage>
</organism>
<dbReference type="InterPro" id="IPR037185">
    <property type="entry name" value="EmrE-like"/>
</dbReference>
<feature type="transmembrane region" description="Helical" evidence="6">
    <location>
        <begin position="108"/>
        <end position="125"/>
    </location>
</feature>
<keyword evidence="5 6" id="KW-0472">Membrane</keyword>
<proteinExistence type="predicted"/>
<evidence type="ECO:0000256" key="2">
    <source>
        <dbReference type="ARBA" id="ARBA00022475"/>
    </source>
</evidence>
<evidence type="ECO:0000256" key="5">
    <source>
        <dbReference type="ARBA" id="ARBA00023136"/>
    </source>
</evidence>
<sequence length="325" mass="35140">MASTKQAVSIVGFLITLLGAILFSTKAILVKLAFGHTHTDAVTLLALRMVFSLPFYLAAAFLVSTQKGNVRMTSREWLLVSGIGLLGYYVSSLFDFLGLQYISAGLERLILFLYPSFAVFINAYFFEQHISKTQRIALLLTYVGIALAYFGELSIDSKNPNFYLGSGLVFMCAITYSIYIVGSGKIIPRVGANKFTAYAMLAATAGVFMHFLLTHDVRQVKLGQGMWMYGLLLAILATVLPSFLISQGMKKIGSNNVAIISGIGPVSTIVQAHYVLGEKIFTEQIVGTALVIVGVLLIGWKQEKTAAIVAPQPQNTAQDAKAGVG</sequence>
<comment type="subcellular location">
    <subcellularLocation>
        <location evidence="1">Cell membrane</location>
        <topology evidence="1">Multi-pass membrane protein</topology>
    </subcellularLocation>
</comment>
<keyword evidence="4 6" id="KW-1133">Transmembrane helix</keyword>
<keyword evidence="2" id="KW-1003">Cell membrane</keyword>
<feature type="transmembrane region" description="Helical" evidence="6">
    <location>
        <begin position="195"/>
        <end position="214"/>
    </location>
</feature>
<name>A0A4Z0MTP6_9BACT</name>
<dbReference type="InterPro" id="IPR051258">
    <property type="entry name" value="Diverse_Substrate_Transporter"/>
</dbReference>
<keyword evidence="9" id="KW-1185">Reference proteome</keyword>
<dbReference type="PANTHER" id="PTHR42920:SF5">
    <property type="entry name" value="EAMA DOMAIN-CONTAINING PROTEIN"/>
    <property type="match status" value="1"/>
</dbReference>
<evidence type="ECO:0000259" key="7">
    <source>
        <dbReference type="Pfam" id="PF00892"/>
    </source>
</evidence>
<feature type="domain" description="EamA" evidence="7">
    <location>
        <begin position="165"/>
        <end position="299"/>
    </location>
</feature>
<dbReference type="RefSeq" id="WP_135528787.1">
    <property type="nucleotide sequence ID" value="NZ_SRKZ01000001.1"/>
</dbReference>
<evidence type="ECO:0000313" key="9">
    <source>
        <dbReference type="Proteomes" id="UP000298284"/>
    </source>
</evidence>
<dbReference type="Pfam" id="PF00892">
    <property type="entry name" value="EamA"/>
    <property type="match status" value="2"/>
</dbReference>